<dbReference type="CDD" id="cd14275">
    <property type="entry name" value="UBA_EF-Ts"/>
    <property type="match status" value="1"/>
</dbReference>
<evidence type="ECO:0000256" key="4">
    <source>
        <dbReference type="ARBA" id="ARBA00022917"/>
    </source>
</evidence>
<dbReference type="GO" id="GO:0003746">
    <property type="term" value="F:translation elongation factor activity"/>
    <property type="evidence" value="ECO:0007669"/>
    <property type="project" value="UniProtKB-UniRule"/>
</dbReference>
<evidence type="ECO:0000256" key="1">
    <source>
        <dbReference type="ARBA" id="ARBA00005532"/>
    </source>
</evidence>
<dbReference type="SUPFAM" id="SSF46934">
    <property type="entry name" value="UBA-like"/>
    <property type="match status" value="1"/>
</dbReference>
<name>A0A1F6LSK6_9BACT</name>
<evidence type="ECO:0000256" key="3">
    <source>
        <dbReference type="ARBA" id="ARBA00022768"/>
    </source>
</evidence>
<sequence length="197" mass="21852">MIDTKLIAQLREKTGAGIVDVKAALEESGGDMAAAEESLRKKGILKAGKKSDRVAGEGIVYSYIHGNQKVGVMVELRCETDFVARTEGFTQLAHDIALHIAAMNPLYLDEAAVPQEVIDKEREIYKAEMAGSNKPEEIMGKIIEGKVAKFYTDVCLLKQQFIKDESMTIEEVIKHGIAKMGENIQLKRFVRFHLGQD</sequence>
<dbReference type="PANTHER" id="PTHR11741">
    <property type="entry name" value="ELONGATION FACTOR TS"/>
    <property type="match status" value="1"/>
</dbReference>
<gene>
    <name evidence="5 7" type="primary">tsf</name>
    <name evidence="7" type="ORF">A2848_00105</name>
</gene>
<dbReference type="EMBL" id="MFPV01000012">
    <property type="protein sequence ID" value="OGH62304.1"/>
    <property type="molecule type" value="Genomic_DNA"/>
</dbReference>
<evidence type="ECO:0000313" key="8">
    <source>
        <dbReference type="Proteomes" id="UP000176329"/>
    </source>
</evidence>
<dbReference type="Gene3D" id="1.10.286.20">
    <property type="match status" value="1"/>
</dbReference>
<proteinExistence type="inferred from homology"/>
<comment type="caution">
    <text evidence="7">The sequence shown here is derived from an EMBL/GenBank/DDBJ whole genome shotgun (WGS) entry which is preliminary data.</text>
</comment>
<comment type="function">
    <text evidence="5">Associates with the EF-Tu.GDP complex and induces the exchange of GDP to GTP. It remains bound to the aminoacyl-tRNA.EF-Tu.GTP complex up to the GTP hydrolysis stage on the ribosome.</text>
</comment>
<dbReference type="Gene3D" id="3.30.479.20">
    <property type="entry name" value="Elongation factor Ts, dimerisation domain"/>
    <property type="match status" value="1"/>
</dbReference>
<feature type="region of interest" description="Involved in Mg(2+) ion dislocation from EF-Tu" evidence="5">
    <location>
        <begin position="80"/>
        <end position="83"/>
    </location>
</feature>
<evidence type="ECO:0000313" key="7">
    <source>
        <dbReference type="EMBL" id="OGH62304.1"/>
    </source>
</evidence>
<dbReference type="FunFam" id="1.10.8.10:FF:000001">
    <property type="entry name" value="Elongation factor Ts"/>
    <property type="match status" value="1"/>
</dbReference>
<keyword evidence="4 5" id="KW-0648">Protein biosynthesis</keyword>
<comment type="similarity">
    <text evidence="1 5">Belongs to the EF-Ts family.</text>
</comment>
<dbReference type="InterPro" id="IPR001816">
    <property type="entry name" value="Transl_elong_EFTs/EF1B"/>
</dbReference>
<evidence type="ECO:0000256" key="5">
    <source>
        <dbReference type="HAMAP-Rule" id="MF_00050"/>
    </source>
</evidence>
<evidence type="ECO:0000259" key="6">
    <source>
        <dbReference type="Pfam" id="PF00889"/>
    </source>
</evidence>
<dbReference type="GO" id="GO:0005737">
    <property type="term" value="C:cytoplasm"/>
    <property type="evidence" value="ECO:0007669"/>
    <property type="project" value="UniProtKB-SubCell"/>
</dbReference>
<keyword evidence="5" id="KW-0963">Cytoplasm</keyword>
<dbReference type="Proteomes" id="UP000176329">
    <property type="component" value="Unassembled WGS sequence"/>
</dbReference>
<dbReference type="Gene3D" id="1.10.8.10">
    <property type="entry name" value="DNA helicase RuvA subunit, C-terminal domain"/>
    <property type="match status" value="1"/>
</dbReference>
<evidence type="ECO:0000256" key="2">
    <source>
        <dbReference type="ARBA" id="ARBA00016956"/>
    </source>
</evidence>
<dbReference type="AlphaFoldDB" id="A0A1F6LSK6"/>
<accession>A0A1F6LSK6</accession>
<comment type="subcellular location">
    <subcellularLocation>
        <location evidence="5">Cytoplasm</location>
    </subcellularLocation>
</comment>
<dbReference type="HAMAP" id="MF_00050">
    <property type="entry name" value="EF_Ts"/>
    <property type="match status" value="1"/>
</dbReference>
<dbReference type="PANTHER" id="PTHR11741:SF0">
    <property type="entry name" value="ELONGATION FACTOR TS, MITOCHONDRIAL"/>
    <property type="match status" value="1"/>
</dbReference>
<reference evidence="7 8" key="1">
    <citation type="journal article" date="2016" name="Nat. Commun.">
        <title>Thousands of microbial genomes shed light on interconnected biogeochemical processes in an aquifer system.</title>
        <authorList>
            <person name="Anantharaman K."/>
            <person name="Brown C.T."/>
            <person name="Hug L.A."/>
            <person name="Sharon I."/>
            <person name="Castelle C.J."/>
            <person name="Probst A.J."/>
            <person name="Thomas B.C."/>
            <person name="Singh A."/>
            <person name="Wilkins M.J."/>
            <person name="Karaoz U."/>
            <person name="Brodie E.L."/>
            <person name="Williams K.H."/>
            <person name="Hubbard S.S."/>
            <person name="Banfield J.F."/>
        </authorList>
    </citation>
    <scope>NUCLEOTIDE SEQUENCE [LARGE SCALE GENOMIC DNA]</scope>
</reference>
<dbReference type="InterPro" id="IPR014039">
    <property type="entry name" value="Transl_elong_EFTs/EF1B_dimer"/>
</dbReference>
<dbReference type="SUPFAM" id="SSF54713">
    <property type="entry name" value="Elongation factor Ts (EF-Ts), dimerisation domain"/>
    <property type="match status" value="1"/>
</dbReference>
<feature type="domain" description="Translation elongation factor EFTs/EF1B dimerisation" evidence="6">
    <location>
        <begin position="54"/>
        <end position="196"/>
    </location>
</feature>
<dbReference type="Pfam" id="PF00889">
    <property type="entry name" value="EF_TS"/>
    <property type="match status" value="1"/>
</dbReference>
<dbReference type="FunFam" id="1.10.286.20:FF:000001">
    <property type="entry name" value="Elongation factor Ts"/>
    <property type="match status" value="1"/>
</dbReference>
<keyword evidence="3 5" id="KW-0251">Elongation factor</keyword>
<dbReference type="InterPro" id="IPR036402">
    <property type="entry name" value="EF-Ts_dimer_sf"/>
</dbReference>
<organism evidence="7 8">
    <name type="scientific">Candidatus Magasanikbacteria bacterium RIFCSPHIGHO2_01_FULL_50_8</name>
    <dbReference type="NCBI Taxonomy" id="1798674"/>
    <lineage>
        <taxon>Bacteria</taxon>
        <taxon>Candidatus Magasanikiibacteriota</taxon>
    </lineage>
</organism>
<dbReference type="InterPro" id="IPR009060">
    <property type="entry name" value="UBA-like_sf"/>
</dbReference>
<protein>
    <recommendedName>
        <fullName evidence="2 5">Elongation factor Ts</fullName>
        <shortName evidence="5">EF-Ts</shortName>
    </recommendedName>
</protein>